<dbReference type="EMBL" id="REGN01006869">
    <property type="protein sequence ID" value="RNA08042.1"/>
    <property type="molecule type" value="Genomic_DNA"/>
</dbReference>
<gene>
    <name evidence="1" type="ORF">BpHYR1_021347</name>
</gene>
<evidence type="ECO:0000313" key="2">
    <source>
        <dbReference type="Proteomes" id="UP000276133"/>
    </source>
</evidence>
<organism evidence="1 2">
    <name type="scientific">Brachionus plicatilis</name>
    <name type="common">Marine rotifer</name>
    <name type="synonym">Brachionus muelleri</name>
    <dbReference type="NCBI Taxonomy" id="10195"/>
    <lineage>
        <taxon>Eukaryota</taxon>
        <taxon>Metazoa</taxon>
        <taxon>Spiralia</taxon>
        <taxon>Gnathifera</taxon>
        <taxon>Rotifera</taxon>
        <taxon>Eurotatoria</taxon>
        <taxon>Monogononta</taxon>
        <taxon>Pseudotrocha</taxon>
        <taxon>Ploima</taxon>
        <taxon>Brachionidae</taxon>
        <taxon>Brachionus</taxon>
    </lineage>
</organism>
<keyword evidence="2" id="KW-1185">Reference proteome</keyword>
<dbReference type="Proteomes" id="UP000276133">
    <property type="component" value="Unassembled WGS sequence"/>
</dbReference>
<protein>
    <submittedName>
        <fullName evidence="1">Uncharacterized protein</fullName>
    </submittedName>
</protein>
<reference evidence="1 2" key="1">
    <citation type="journal article" date="2018" name="Sci. Rep.">
        <title>Genomic signatures of local adaptation to the degree of environmental predictability in rotifers.</title>
        <authorList>
            <person name="Franch-Gras L."/>
            <person name="Hahn C."/>
            <person name="Garcia-Roger E.M."/>
            <person name="Carmona M.J."/>
            <person name="Serra M."/>
            <person name="Gomez A."/>
        </authorList>
    </citation>
    <scope>NUCLEOTIDE SEQUENCE [LARGE SCALE GENOMIC DNA]</scope>
    <source>
        <strain evidence="1">HYR1</strain>
    </source>
</reference>
<dbReference type="AlphaFoldDB" id="A0A3M7QA05"/>
<accession>A0A3M7QA05</accession>
<sequence>MVTQAWARISEDKFSYKSGDSESFLNEKEDSLGNSEELTCSKIFDVVSDRHKDTAKDEDTEHVEEIKQKKYSVSKHSSMTKIHLNPDVFLNWLFMFPRYFPIRLDYSHSLKNNINF</sequence>
<evidence type="ECO:0000313" key="1">
    <source>
        <dbReference type="EMBL" id="RNA08042.1"/>
    </source>
</evidence>
<proteinExistence type="predicted"/>
<name>A0A3M7QA05_BRAPC</name>
<comment type="caution">
    <text evidence="1">The sequence shown here is derived from an EMBL/GenBank/DDBJ whole genome shotgun (WGS) entry which is preliminary data.</text>
</comment>